<evidence type="ECO:0000313" key="4">
    <source>
        <dbReference type="EMBL" id="MFC4410610.1"/>
    </source>
</evidence>
<dbReference type="RefSeq" id="WP_378154644.1">
    <property type="nucleotide sequence ID" value="NZ_JBHSEC010000019.1"/>
</dbReference>
<name>A0ABV8X5B4_9LACT</name>
<keyword evidence="2" id="KW-0472">Membrane</keyword>
<evidence type="ECO:0000313" key="5">
    <source>
        <dbReference type="Proteomes" id="UP001595817"/>
    </source>
</evidence>
<comment type="caution">
    <text evidence="4">The sequence shown here is derived from an EMBL/GenBank/DDBJ whole genome shotgun (WGS) entry which is preliminary data.</text>
</comment>
<evidence type="ECO:0000256" key="2">
    <source>
        <dbReference type="SAM" id="Phobius"/>
    </source>
</evidence>
<dbReference type="Proteomes" id="UP001595817">
    <property type="component" value="Unassembled WGS sequence"/>
</dbReference>
<dbReference type="EMBL" id="JBHSEC010000019">
    <property type="protein sequence ID" value="MFC4410610.1"/>
    <property type="molecule type" value="Genomic_DNA"/>
</dbReference>
<dbReference type="EC" id="3.4.-.-" evidence="4"/>
<keyword evidence="2" id="KW-0812">Transmembrane</keyword>
<feature type="transmembrane region" description="Helical" evidence="2">
    <location>
        <begin position="134"/>
        <end position="154"/>
    </location>
</feature>
<reference evidence="5" key="1">
    <citation type="journal article" date="2019" name="Int. J. Syst. Evol. Microbiol.">
        <title>The Global Catalogue of Microorganisms (GCM) 10K type strain sequencing project: providing services to taxonomists for standard genome sequencing and annotation.</title>
        <authorList>
            <consortium name="The Broad Institute Genomics Platform"/>
            <consortium name="The Broad Institute Genome Sequencing Center for Infectious Disease"/>
            <person name="Wu L."/>
            <person name="Ma J."/>
        </authorList>
    </citation>
    <scope>NUCLEOTIDE SEQUENCE [LARGE SCALE GENOMIC DNA]</scope>
    <source>
        <strain evidence="5">CCUG 59778</strain>
    </source>
</reference>
<proteinExistence type="inferred from homology"/>
<dbReference type="InterPro" id="IPR003675">
    <property type="entry name" value="Rce1/LyrA-like_dom"/>
</dbReference>
<feature type="transmembrane region" description="Helical" evidence="2">
    <location>
        <begin position="183"/>
        <end position="204"/>
    </location>
</feature>
<comment type="similarity">
    <text evidence="1">Belongs to the UPF0177 family.</text>
</comment>
<accession>A0ABV8X5B4</accession>
<evidence type="ECO:0000256" key="1">
    <source>
        <dbReference type="ARBA" id="ARBA00009067"/>
    </source>
</evidence>
<dbReference type="Pfam" id="PF02517">
    <property type="entry name" value="Rce1-like"/>
    <property type="match status" value="1"/>
</dbReference>
<sequence>MNILFLIGPTIMIYIGLIALENVVVTFALFYGWLLLLPIIFKTKVNLKIDSRSLLAGIVTGLLSLGAIFGAVALLQDSVFDLNEVRELLATWDFTGVKVIGLVFVLIFINPFLEELYWREFMYGRLAERGFGKAIGITSFFYALYHLFTVYLIFSFPFNLIAVLPVFLSGLMWGYMRFNLKSIAAPVISHMLADLGIMMVYFSFIA</sequence>
<evidence type="ECO:0000259" key="3">
    <source>
        <dbReference type="Pfam" id="PF02517"/>
    </source>
</evidence>
<keyword evidence="2" id="KW-1133">Transmembrane helix</keyword>
<feature type="transmembrane region" description="Helical" evidence="2">
    <location>
        <begin position="53"/>
        <end position="75"/>
    </location>
</feature>
<gene>
    <name evidence="4" type="ORF">ACFOZY_09315</name>
</gene>
<protein>
    <submittedName>
        <fullName evidence="4">CPBP family intramembrane glutamic endopeptidase</fullName>
        <ecNumber evidence="4">3.4.-.-</ecNumber>
    </submittedName>
</protein>
<keyword evidence="4" id="KW-0378">Hydrolase</keyword>
<dbReference type="GO" id="GO:0016787">
    <property type="term" value="F:hydrolase activity"/>
    <property type="evidence" value="ECO:0007669"/>
    <property type="project" value="UniProtKB-KW"/>
</dbReference>
<organism evidence="4 5">
    <name type="scientific">Chungangia koreensis</name>
    <dbReference type="NCBI Taxonomy" id="752657"/>
    <lineage>
        <taxon>Bacteria</taxon>
        <taxon>Bacillati</taxon>
        <taxon>Bacillota</taxon>
        <taxon>Bacilli</taxon>
        <taxon>Lactobacillales</taxon>
        <taxon>Chungangia</taxon>
    </lineage>
</organism>
<feature type="transmembrane region" description="Helical" evidence="2">
    <location>
        <begin position="12"/>
        <end position="41"/>
    </location>
</feature>
<feature type="transmembrane region" description="Helical" evidence="2">
    <location>
        <begin position="95"/>
        <end position="113"/>
    </location>
</feature>
<feature type="domain" description="CAAX prenyl protease 2/Lysostaphin resistance protein A-like" evidence="3">
    <location>
        <begin position="99"/>
        <end position="195"/>
    </location>
</feature>
<keyword evidence="5" id="KW-1185">Reference proteome</keyword>